<reference evidence="1 2" key="1">
    <citation type="journal article" date="2018" name="Evol. Lett.">
        <title>Horizontal gene cluster transfer increased hallucinogenic mushroom diversity.</title>
        <authorList>
            <person name="Reynolds H.T."/>
            <person name="Vijayakumar V."/>
            <person name="Gluck-Thaler E."/>
            <person name="Korotkin H.B."/>
            <person name="Matheny P.B."/>
            <person name="Slot J.C."/>
        </authorList>
    </citation>
    <scope>NUCLEOTIDE SEQUENCE [LARGE SCALE GENOMIC DNA]</scope>
    <source>
        <strain evidence="1 2">SRW20</strain>
    </source>
</reference>
<comment type="caution">
    <text evidence="1">The sequence shown here is derived from an EMBL/GenBank/DDBJ whole genome shotgun (WGS) entry which is preliminary data.</text>
</comment>
<evidence type="ECO:0000313" key="1">
    <source>
        <dbReference type="EMBL" id="PPQ80995.1"/>
    </source>
</evidence>
<evidence type="ECO:0000313" key="2">
    <source>
        <dbReference type="Proteomes" id="UP000284706"/>
    </source>
</evidence>
<accession>A0A409WR25</accession>
<sequence>CLIYSRLRNQILILSHLPPNREGIPSTIPTLSSTLSCLPRFRISLVERVGPFAGSHSTRHNAAKHLRALATRHISISKRPSTLPRKGTEVDLLVRATLESGWNPIVHATIEPLKKTDHLNLLQKSIRTLSHSLGNYRTSKNVDRLFCLLTESL</sequence>
<name>A0A409WR25_9AGAR</name>
<keyword evidence="2" id="KW-1185">Reference proteome</keyword>
<proteinExistence type="predicted"/>
<protein>
    <submittedName>
        <fullName evidence="1">Uncharacterized protein</fullName>
    </submittedName>
</protein>
<feature type="non-terminal residue" evidence="1">
    <location>
        <position position="1"/>
    </location>
</feature>
<organism evidence="1 2">
    <name type="scientific">Gymnopilus dilepis</name>
    <dbReference type="NCBI Taxonomy" id="231916"/>
    <lineage>
        <taxon>Eukaryota</taxon>
        <taxon>Fungi</taxon>
        <taxon>Dikarya</taxon>
        <taxon>Basidiomycota</taxon>
        <taxon>Agaricomycotina</taxon>
        <taxon>Agaricomycetes</taxon>
        <taxon>Agaricomycetidae</taxon>
        <taxon>Agaricales</taxon>
        <taxon>Agaricineae</taxon>
        <taxon>Hymenogastraceae</taxon>
        <taxon>Gymnopilus</taxon>
    </lineage>
</organism>
<dbReference type="Proteomes" id="UP000284706">
    <property type="component" value="Unassembled WGS sequence"/>
</dbReference>
<dbReference type="InParanoid" id="A0A409WR25"/>
<dbReference type="AlphaFoldDB" id="A0A409WR25"/>
<dbReference type="EMBL" id="NHYE01004910">
    <property type="protein sequence ID" value="PPQ80995.1"/>
    <property type="molecule type" value="Genomic_DNA"/>
</dbReference>
<gene>
    <name evidence="1" type="ORF">CVT26_003615</name>
</gene>